<name>A0A382V0H5_9ZZZZ</name>
<evidence type="ECO:0000313" key="1">
    <source>
        <dbReference type="EMBL" id="SVD39983.1"/>
    </source>
</evidence>
<accession>A0A382V0H5</accession>
<protein>
    <submittedName>
        <fullName evidence="1">Uncharacterized protein</fullName>
    </submittedName>
</protein>
<gene>
    <name evidence="1" type="ORF">METZ01_LOCUS392837</name>
</gene>
<reference evidence="1" key="1">
    <citation type="submission" date="2018-05" db="EMBL/GenBank/DDBJ databases">
        <authorList>
            <person name="Lanie J.A."/>
            <person name="Ng W.-L."/>
            <person name="Kazmierczak K.M."/>
            <person name="Andrzejewski T.M."/>
            <person name="Davidsen T.M."/>
            <person name="Wayne K.J."/>
            <person name="Tettelin H."/>
            <person name="Glass J.I."/>
            <person name="Rusch D."/>
            <person name="Podicherti R."/>
            <person name="Tsui H.-C.T."/>
            <person name="Winkler M.E."/>
        </authorList>
    </citation>
    <scope>NUCLEOTIDE SEQUENCE</scope>
</reference>
<dbReference type="AlphaFoldDB" id="A0A382V0H5"/>
<organism evidence="1">
    <name type="scientific">marine metagenome</name>
    <dbReference type="NCBI Taxonomy" id="408172"/>
    <lineage>
        <taxon>unclassified sequences</taxon>
        <taxon>metagenomes</taxon>
        <taxon>ecological metagenomes</taxon>
    </lineage>
</organism>
<sequence length="72" mass="8415">MPIIKLHTRNINLKCKTAIFAMTEYALATLIPSKRLRDNLMINIHLRHHSNEGEAKLASETNRYRPRSFKII</sequence>
<feature type="non-terminal residue" evidence="1">
    <location>
        <position position="72"/>
    </location>
</feature>
<dbReference type="EMBL" id="UINC01148221">
    <property type="protein sequence ID" value="SVD39983.1"/>
    <property type="molecule type" value="Genomic_DNA"/>
</dbReference>
<proteinExistence type="predicted"/>